<gene>
    <name evidence="6" type="primary">ACES_81</name>
    <name evidence="6" type="ORF">AVEN_121002_1</name>
</gene>
<dbReference type="OrthoDB" id="6424772at2759"/>
<dbReference type="GO" id="GO:0019695">
    <property type="term" value="P:choline metabolic process"/>
    <property type="evidence" value="ECO:0007669"/>
    <property type="project" value="TreeGrafter"/>
</dbReference>
<keyword evidence="7" id="KW-1185">Reference proteome</keyword>
<dbReference type="PANTHER" id="PTHR43918:SF4">
    <property type="entry name" value="CARBOXYLIC ESTER HYDROLASE"/>
    <property type="match status" value="1"/>
</dbReference>
<keyword evidence="3" id="KW-0378">Hydrolase</keyword>
<dbReference type="InterPro" id="IPR050654">
    <property type="entry name" value="AChE-related_enzymes"/>
</dbReference>
<name>A0A4Y2TA98_ARAVE</name>
<sequence length="247" mass="28481">MSTRSFMPQYGDTLLPNNAVEDVRNGNFHNVSILTGALTDEGSFLVTMLYHDELSFFKEKDVKVNKTFATSLLQRVFKNYTEPQKYIDFYLKDVPDDDYDLIRKQVHTAFGDTSLLCPTVYFAESYATRNNDVYFYFFTHRPTNTPWAEWMGVAHFEEVQFVFGRPVRVPEDYNTAEVSLSAQVMKMWANFAKDGHPGELCSDLYLNWPKYSKENPTYINIGTDNFGSLGTGPHLEGCNLLRSYYGF</sequence>
<dbReference type="Pfam" id="PF00135">
    <property type="entry name" value="COesterase"/>
    <property type="match status" value="1"/>
</dbReference>
<evidence type="ECO:0000259" key="5">
    <source>
        <dbReference type="Pfam" id="PF00135"/>
    </source>
</evidence>
<dbReference type="InterPro" id="IPR029058">
    <property type="entry name" value="AB_hydrolase_fold"/>
</dbReference>
<dbReference type="Gene3D" id="3.40.50.1820">
    <property type="entry name" value="alpha/beta hydrolase"/>
    <property type="match status" value="1"/>
</dbReference>
<evidence type="ECO:0000313" key="6">
    <source>
        <dbReference type="EMBL" id="GBN96406.1"/>
    </source>
</evidence>
<proteinExistence type="inferred from homology"/>
<keyword evidence="4" id="KW-0325">Glycoprotein</keyword>
<dbReference type="InterPro" id="IPR002018">
    <property type="entry name" value="CarbesteraseB"/>
</dbReference>
<evidence type="ECO:0000256" key="3">
    <source>
        <dbReference type="ARBA" id="ARBA00022801"/>
    </source>
</evidence>
<dbReference type="AlphaFoldDB" id="A0A4Y2TA98"/>
<dbReference type="GO" id="GO:0006581">
    <property type="term" value="P:acetylcholine catabolic process"/>
    <property type="evidence" value="ECO:0007669"/>
    <property type="project" value="TreeGrafter"/>
</dbReference>
<comment type="caution">
    <text evidence="6">The sequence shown here is derived from an EMBL/GenBank/DDBJ whole genome shotgun (WGS) entry which is preliminary data.</text>
</comment>
<feature type="domain" description="Carboxylesterase type B" evidence="5">
    <location>
        <begin position="5"/>
        <end position="225"/>
    </location>
</feature>
<dbReference type="GO" id="GO:0003990">
    <property type="term" value="F:acetylcholinesterase activity"/>
    <property type="evidence" value="ECO:0007669"/>
    <property type="project" value="TreeGrafter"/>
</dbReference>
<evidence type="ECO:0000256" key="1">
    <source>
        <dbReference type="ARBA" id="ARBA00005964"/>
    </source>
</evidence>
<dbReference type="SUPFAM" id="SSF53474">
    <property type="entry name" value="alpha/beta-Hydrolases"/>
    <property type="match status" value="1"/>
</dbReference>
<organism evidence="6 7">
    <name type="scientific">Araneus ventricosus</name>
    <name type="common">Orbweaver spider</name>
    <name type="synonym">Epeira ventricosa</name>
    <dbReference type="NCBI Taxonomy" id="182803"/>
    <lineage>
        <taxon>Eukaryota</taxon>
        <taxon>Metazoa</taxon>
        <taxon>Ecdysozoa</taxon>
        <taxon>Arthropoda</taxon>
        <taxon>Chelicerata</taxon>
        <taxon>Arachnida</taxon>
        <taxon>Araneae</taxon>
        <taxon>Araneomorphae</taxon>
        <taxon>Entelegynae</taxon>
        <taxon>Araneoidea</taxon>
        <taxon>Araneidae</taxon>
        <taxon>Araneus</taxon>
    </lineage>
</organism>
<dbReference type="Proteomes" id="UP000499080">
    <property type="component" value="Unassembled WGS sequence"/>
</dbReference>
<dbReference type="EMBL" id="BGPR01026571">
    <property type="protein sequence ID" value="GBN96406.1"/>
    <property type="molecule type" value="Genomic_DNA"/>
</dbReference>
<evidence type="ECO:0000313" key="7">
    <source>
        <dbReference type="Proteomes" id="UP000499080"/>
    </source>
</evidence>
<dbReference type="GO" id="GO:0005886">
    <property type="term" value="C:plasma membrane"/>
    <property type="evidence" value="ECO:0007669"/>
    <property type="project" value="TreeGrafter"/>
</dbReference>
<dbReference type="PANTHER" id="PTHR43918">
    <property type="entry name" value="ACETYLCHOLINESTERASE"/>
    <property type="match status" value="1"/>
</dbReference>
<evidence type="ECO:0000256" key="4">
    <source>
        <dbReference type="ARBA" id="ARBA00023180"/>
    </source>
</evidence>
<keyword evidence="2" id="KW-0719">Serine esterase</keyword>
<protein>
    <submittedName>
        <fullName evidence="6">Acetylcholinesterase-1</fullName>
    </submittedName>
</protein>
<comment type="similarity">
    <text evidence="1">Belongs to the type-B carboxylesterase/lipase family.</text>
</comment>
<accession>A0A4Y2TA98</accession>
<evidence type="ECO:0000256" key="2">
    <source>
        <dbReference type="ARBA" id="ARBA00022487"/>
    </source>
</evidence>
<dbReference type="GO" id="GO:0005615">
    <property type="term" value="C:extracellular space"/>
    <property type="evidence" value="ECO:0007669"/>
    <property type="project" value="TreeGrafter"/>
</dbReference>
<reference evidence="6 7" key="1">
    <citation type="journal article" date="2019" name="Sci. Rep.">
        <title>Orb-weaving spider Araneus ventricosus genome elucidates the spidroin gene catalogue.</title>
        <authorList>
            <person name="Kono N."/>
            <person name="Nakamura H."/>
            <person name="Ohtoshi R."/>
            <person name="Moran D.A.P."/>
            <person name="Shinohara A."/>
            <person name="Yoshida Y."/>
            <person name="Fujiwara M."/>
            <person name="Mori M."/>
            <person name="Tomita M."/>
            <person name="Arakawa K."/>
        </authorList>
    </citation>
    <scope>NUCLEOTIDE SEQUENCE [LARGE SCALE GENOMIC DNA]</scope>
</reference>